<comment type="caution">
    <text evidence="3">The sequence shown here is derived from an EMBL/GenBank/DDBJ whole genome shotgun (WGS) entry which is preliminary data.</text>
</comment>
<evidence type="ECO:0000256" key="1">
    <source>
        <dbReference type="ARBA" id="ARBA00010558"/>
    </source>
</evidence>
<proteinExistence type="inferred from homology"/>
<feature type="chain" id="PRO_5020744063" evidence="2">
    <location>
        <begin position="20"/>
        <end position="238"/>
    </location>
</feature>
<dbReference type="EMBL" id="SLVJ01000010">
    <property type="protein sequence ID" value="TCM67058.1"/>
    <property type="molecule type" value="Genomic_DNA"/>
</dbReference>
<gene>
    <name evidence="3" type="ORF">EC844_11099</name>
</gene>
<name>A0A4V2R133_ACICA</name>
<protein>
    <submittedName>
        <fullName evidence="3">Serine protease inhibitor ecotin</fullName>
    </submittedName>
</protein>
<reference evidence="3 4" key="1">
    <citation type="submission" date="2019-03" db="EMBL/GenBank/DDBJ databases">
        <title>Genomic analyses of the natural microbiome of Caenorhabditis elegans.</title>
        <authorList>
            <person name="Samuel B."/>
        </authorList>
    </citation>
    <scope>NUCLEOTIDE SEQUENCE [LARGE SCALE GENOMIC DNA]</scope>
    <source>
        <strain evidence="3 4">JUb89</strain>
    </source>
</reference>
<evidence type="ECO:0000313" key="3">
    <source>
        <dbReference type="EMBL" id="TCM67058.1"/>
    </source>
</evidence>
<organism evidence="3 4">
    <name type="scientific">Acinetobacter calcoaceticus</name>
    <dbReference type="NCBI Taxonomy" id="471"/>
    <lineage>
        <taxon>Bacteria</taxon>
        <taxon>Pseudomonadati</taxon>
        <taxon>Pseudomonadota</taxon>
        <taxon>Gammaproteobacteria</taxon>
        <taxon>Moraxellales</taxon>
        <taxon>Moraxellaceae</taxon>
        <taxon>Acinetobacter</taxon>
        <taxon>Acinetobacter calcoaceticus/baumannii complex</taxon>
    </lineage>
</organism>
<comment type="similarity">
    <text evidence="1">Belongs to the protease inhibitor I11 (ecotin) family.</text>
</comment>
<dbReference type="SUPFAM" id="SSF49772">
    <property type="entry name" value="Ecotin, trypsin inhibitor"/>
    <property type="match status" value="1"/>
</dbReference>
<dbReference type="PANTHER" id="PTHR35890:SF3">
    <property type="entry name" value="ECOTIN"/>
    <property type="match status" value="1"/>
</dbReference>
<dbReference type="OrthoDB" id="997196at2"/>
<keyword evidence="2" id="KW-0732">Signal</keyword>
<keyword evidence="4" id="KW-1185">Reference proteome</keyword>
<evidence type="ECO:0000313" key="4">
    <source>
        <dbReference type="Proteomes" id="UP000294963"/>
    </source>
</evidence>
<dbReference type="Proteomes" id="UP000294963">
    <property type="component" value="Unassembled WGS sequence"/>
</dbReference>
<accession>A0A4V2R133</accession>
<dbReference type="Pfam" id="PF03974">
    <property type="entry name" value="Ecotin"/>
    <property type="match status" value="1"/>
</dbReference>
<dbReference type="Gene3D" id="2.60.40.550">
    <property type="entry name" value="Ecotin"/>
    <property type="match status" value="1"/>
</dbReference>
<feature type="signal peptide" evidence="2">
    <location>
        <begin position="1"/>
        <end position="19"/>
    </location>
</feature>
<dbReference type="InterPro" id="IPR005658">
    <property type="entry name" value="Prot_inh_ecotin"/>
</dbReference>
<dbReference type="AlphaFoldDB" id="A0A4V2R133"/>
<evidence type="ECO:0000256" key="2">
    <source>
        <dbReference type="SAM" id="SignalP"/>
    </source>
</evidence>
<dbReference type="PANTHER" id="PTHR35890">
    <property type="match status" value="1"/>
</dbReference>
<sequence>MKKLLISIMSFGVISSIYAQNLSDVAPYPAAGENENRNVIWLDKVENEDNYKVEIIASKQGLRDCNRASYHTDLNRKYLVGWGNDYFVVGKTDLLMSNAMGCVDPKYLADLPVYFTKSEAVQSYNSQLPIVIYAPKDVRINFKIWKVEKVEPAIISNEKQLPDQVAVTGQDAKYCLQSAADQLVGQSDLDIEKVKALTQASEVEITEDGALVRSNLMKTRLRIYLKPSTKVVAFAKCE</sequence>
<dbReference type="InterPro" id="IPR036198">
    <property type="entry name" value="Ecotin_sf"/>
</dbReference>
<dbReference type="GO" id="GO:0004867">
    <property type="term" value="F:serine-type endopeptidase inhibitor activity"/>
    <property type="evidence" value="ECO:0007669"/>
    <property type="project" value="InterPro"/>
</dbReference>